<gene>
    <name evidence="2" type="ORF">A3196_10685</name>
</gene>
<evidence type="ECO:0000256" key="1">
    <source>
        <dbReference type="SAM" id="Coils"/>
    </source>
</evidence>
<accession>A0A1E2URI7</accession>
<dbReference type="RefSeq" id="WP_069004950.1">
    <property type="nucleotide sequence ID" value="NZ_LVJW01000003.1"/>
</dbReference>
<reference evidence="2 3" key="1">
    <citation type="submission" date="2016-03" db="EMBL/GenBank/DDBJ databases">
        <title>Chemosynthetic sulphur-oxidizing symbionts of marine invertebrate animals are capable of nitrogen fixation.</title>
        <authorList>
            <person name="Petersen J.M."/>
            <person name="Kemper A."/>
            <person name="Gruber-Vodicka H."/>
            <person name="Cardini U."/>
            <person name="Geest Mvander."/>
            <person name="Kleiner M."/>
            <person name="Bulgheresi S."/>
            <person name="Fussmann M."/>
            <person name="Herbold C."/>
            <person name="Seah B.K.B."/>
            <person name="Antony C.Paul."/>
            <person name="Liu D."/>
            <person name="Belitz A."/>
            <person name="Weber M."/>
        </authorList>
    </citation>
    <scope>NUCLEOTIDE SEQUENCE [LARGE SCALE GENOMIC DNA]</scope>
    <source>
        <strain evidence="2">G_D</strain>
    </source>
</reference>
<keyword evidence="1" id="KW-0175">Coiled coil</keyword>
<protein>
    <submittedName>
        <fullName evidence="2">Uncharacterized protein</fullName>
    </submittedName>
</protein>
<evidence type="ECO:0000313" key="3">
    <source>
        <dbReference type="Proteomes" id="UP000094849"/>
    </source>
</evidence>
<sequence length="292" mass="32636">MSSNDPLNQTMQNDIAKLEGKRKILQQIVEITNALESMQESLNAVLVLGVASKDLPEDALNLYSSLSDSLRNLPIKQVQLYYSNLETLIKSQLEKILQYSGLDYSKDENIEFISLSSDDEEATASPLDMLDEFKRTAQTAVSMRVLLRKRGVPTPGATIPVSPQVIKSQLVDLDNQEKQQRKQAEEKIEDMKEDVQGMLNNPDYPDGMKEILKGVVSNLEQDKKLLLAGASLCKLSFVAEAEEIVDVQDVEVEETIEITAVAEPAEESGFSERASRWLNSPWDVSWKDTADQ</sequence>
<keyword evidence="3" id="KW-1185">Reference proteome</keyword>
<feature type="coiled-coil region" evidence="1">
    <location>
        <begin position="170"/>
        <end position="201"/>
    </location>
</feature>
<name>A0A1E2URI7_9GAMM</name>
<comment type="caution">
    <text evidence="2">The sequence shown here is derived from an EMBL/GenBank/DDBJ whole genome shotgun (WGS) entry which is preliminary data.</text>
</comment>
<dbReference type="AlphaFoldDB" id="A0A1E2URI7"/>
<proteinExistence type="predicted"/>
<dbReference type="EMBL" id="LVJZ01000003">
    <property type="protein sequence ID" value="ODB97182.1"/>
    <property type="molecule type" value="Genomic_DNA"/>
</dbReference>
<dbReference type="OrthoDB" id="6193385at2"/>
<evidence type="ECO:0000313" key="2">
    <source>
        <dbReference type="EMBL" id="ODB97182.1"/>
    </source>
</evidence>
<organism evidence="2 3">
    <name type="scientific">Candidatus Thiodiazotropha endoloripes</name>
    <dbReference type="NCBI Taxonomy" id="1818881"/>
    <lineage>
        <taxon>Bacteria</taxon>
        <taxon>Pseudomonadati</taxon>
        <taxon>Pseudomonadota</taxon>
        <taxon>Gammaproteobacteria</taxon>
        <taxon>Chromatiales</taxon>
        <taxon>Sedimenticolaceae</taxon>
        <taxon>Candidatus Thiodiazotropha</taxon>
    </lineage>
</organism>
<dbReference type="Proteomes" id="UP000094849">
    <property type="component" value="Unassembled WGS sequence"/>
</dbReference>
<feature type="coiled-coil region" evidence="1">
    <location>
        <begin position="8"/>
        <end position="41"/>
    </location>
</feature>